<evidence type="ECO:0000313" key="10">
    <source>
        <dbReference type="Proteomes" id="UP000276991"/>
    </source>
</evidence>
<feature type="coiled-coil region" evidence="6">
    <location>
        <begin position="401"/>
        <end position="474"/>
    </location>
</feature>
<dbReference type="GO" id="GO:0006397">
    <property type="term" value="P:mRNA processing"/>
    <property type="evidence" value="ECO:0007669"/>
    <property type="project" value="UniProtKB-KW"/>
</dbReference>
<evidence type="ECO:0000256" key="2">
    <source>
        <dbReference type="ARBA" id="ARBA00010313"/>
    </source>
</evidence>
<dbReference type="PANTHER" id="PTHR15217:SF0">
    <property type="entry name" value="PRE-MRNA-SPLICING REGULATOR WTAP"/>
    <property type="match status" value="1"/>
</dbReference>
<evidence type="ECO:0000313" key="9">
    <source>
        <dbReference type="EMBL" id="VBB32796.1"/>
    </source>
</evidence>
<evidence type="ECO:0000256" key="6">
    <source>
        <dbReference type="SAM" id="Coils"/>
    </source>
</evidence>
<dbReference type="Pfam" id="PF17098">
    <property type="entry name" value="Wtap"/>
    <property type="match status" value="1"/>
</dbReference>
<keyword evidence="6" id="KW-0175">Coiled coil</keyword>
<proteinExistence type="inferred from homology"/>
<comment type="similarity">
    <text evidence="2">Belongs to the fl(2)d family.</text>
</comment>
<reference evidence="9 10" key="1">
    <citation type="submission" date="2018-08" db="EMBL/GenBank/DDBJ databases">
        <authorList>
            <person name="Laetsch R D."/>
            <person name="Stevens L."/>
            <person name="Kumar S."/>
            <person name="Blaxter L. M."/>
        </authorList>
    </citation>
    <scope>NUCLEOTIDE SEQUENCE [LARGE SCALE GENOMIC DNA]</scope>
</reference>
<dbReference type="EMBL" id="UPTC01001933">
    <property type="protein sequence ID" value="VBB32796.1"/>
    <property type="molecule type" value="Genomic_DNA"/>
</dbReference>
<keyword evidence="10" id="KW-1185">Reference proteome</keyword>
<keyword evidence="5" id="KW-0539">Nucleus</keyword>
<feature type="region of interest" description="Disordered" evidence="7">
    <location>
        <begin position="547"/>
        <end position="588"/>
    </location>
</feature>
<keyword evidence="4" id="KW-0508">mRNA splicing</keyword>
<feature type="domain" description="C2H2-type" evidence="8">
    <location>
        <begin position="82"/>
        <end position="103"/>
    </location>
</feature>
<evidence type="ECO:0000256" key="1">
    <source>
        <dbReference type="ARBA" id="ARBA00004123"/>
    </source>
</evidence>
<dbReference type="InterPro" id="IPR033757">
    <property type="entry name" value="WTAP"/>
</dbReference>
<dbReference type="AlphaFoldDB" id="A0A498SLU6"/>
<dbReference type="PROSITE" id="PS00028">
    <property type="entry name" value="ZINC_FINGER_C2H2_1"/>
    <property type="match status" value="1"/>
</dbReference>
<name>A0A498SLU6_ACAVI</name>
<dbReference type="PANTHER" id="PTHR15217">
    <property type="entry name" value="WILMS' TUMOR 1-ASSOCIATING PROTEIN"/>
    <property type="match status" value="1"/>
</dbReference>
<comment type="subcellular location">
    <subcellularLocation>
        <location evidence="1">Nucleus</location>
    </subcellularLocation>
</comment>
<protein>
    <recommendedName>
        <fullName evidence="8">C2H2-type domain-containing protein</fullName>
    </recommendedName>
</protein>
<evidence type="ECO:0000259" key="8">
    <source>
        <dbReference type="PROSITE" id="PS00028"/>
    </source>
</evidence>
<dbReference type="OrthoDB" id="3366661at2759"/>
<dbReference type="GO" id="GO:0016556">
    <property type="term" value="P:mRNA modification"/>
    <property type="evidence" value="ECO:0007669"/>
    <property type="project" value="InterPro"/>
</dbReference>
<dbReference type="STRING" id="6277.A0A498SLU6"/>
<dbReference type="GO" id="GO:0008380">
    <property type="term" value="P:RNA splicing"/>
    <property type="evidence" value="ECO:0007669"/>
    <property type="project" value="UniProtKB-KW"/>
</dbReference>
<evidence type="ECO:0000256" key="5">
    <source>
        <dbReference type="ARBA" id="ARBA00023242"/>
    </source>
</evidence>
<evidence type="ECO:0000256" key="4">
    <source>
        <dbReference type="ARBA" id="ARBA00023187"/>
    </source>
</evidence>
<feature type="coiled-coil region" evidence="6">
    <location>
        <begin position="300"/>
        <end position="355"/>
    </location>
</feature>
<accession>A0A498SLU6</accession>
<evidence type="ECO:0000256" key="3">
    <source>
        <dbReference type="ARBA" id="ARBA00022664"/>
    </source>
</evidence>
<dbReference type="Proteomes" id="UP000276991">
    <property type="component" value="Unassembled WGS sequence"/>
</dbReference>
<organism evidence="9 10">
    <name type="scientific">Acanthocheilonema viteae</name>
    <name type="common">Filarial nematode worm</name>
    <name type="synonym">Dipetalonema viteae</name>
    <dbReference type="NCBI Taxonomy" id="6277"/>
    <lineage>
        <taxon>Eukaryota</taxon>
        <taxon>Metazoa</taxon>
        <taxon>Ecdysozoa</taxon>
        <taxon>Nematoda</taxon>
        <taxon>Chromadorea</taxon>
        <taxon>Rhabditida</taxon>
        <taxon>Spirurina</taxon>
        <taxon>Spiruromorpha</taxon>
        <taxon>Filarioidea</taxon>
        <taxon>Onchocercidae</taxon>
        <taxon>Acanthocheilonema</taxon>
    </lineage>
</organism>
<keyword evidence="3" id="KW-0507">mRNA processing</keyword>
<gene>
    <name evidence="9" type="ORF">NAV_LOCUS7587</name>
</gene>
<dbReference type="InterPro" id="IPR013087">
    <property type="entry name" value="Znf_C2H2_type"/>
</dbReference>
<evidence type="ECO:0000256" key="7">
    <source>
        <dbReference type="SAM" id="MobiDB-lite"/>
    </source>
</evidence>
<sequence>MPRQPLTDIEWRLSLQRRRMLDAERKRRLREDDAYRVLERARNREARRSQRKNPKFREAERARAHAYYMSLSSTATNEGIMCGSCGLILKHVKALRTHRAEFHPRQRMSLENIFKSSSKSQSNDGSAVDFSKLVMNAIKKEGSGSNSSEKGSEKSEMNALAGTIERIDSVEYSLVDFYGPIFSDVEAAVNRMLSCKLKKHRSYDLQTHLAIEAKLGELREYVLETEKAVEKLIAYGAASSNFMEEKKLSTPSDLICALRHFIFHGMPPLAPNDLLLESDEIKREELHATNDGSTEKPLENSSKQMDIDELRKQLQLSQKRENLANLRLAVKEKQLRDLMDENESMKRNASDENKADCTLVDQAIGVMFSAMRDEIRKVRKDAKLATLELRALKNGPESSDAKALATLCRRLEKENAELKNEGTRTTRLETVLSYCRKTVEGLRKRCRAERDEEVKRLQAELARAHEENTRLQKNVGAIRTLQTQGDNQISGQYGVIGNDYHGSVSVVTNENIEEVVSVSSRESTHEEMEFDDQVDRVLTPGASAVEAVNVSSPESVHGAPEPETISSDEQDVADVSSSKDSSIMEGCS</sequence>
<dbReference type="GO" id="GO:0000381">
    <property type="term" value="P:regulation of alternative mRNA splicing, via spliceosome"/>
    <property type="evidence" value="ECO:0007669"/>
    <property type="project" value="InterPro"/>
</dbReference>
<dbReference type="GO" id="GO:0005634">
    <property type="term" value="C:nucleus"/>
    <property type="evidence" value="ECO:0007669"/>
    <property type="project" value="UniProtKB-SubCell"/>
</dbReference>